<dbReference type="Pfam" id="PF08628">
    <property type="entry name" value="Nexin_C"/>
    <property type="match status" value="1"/>
</dbReference>
<dbReference type="InterPro" id="IPR044926">
    <property type="entry name" value="RGS_subdomain_2"/>
</dbReference>
<evidence type="ECO:0000259" key="2">
    <source>
        <dbReference type="Pfam" id="PF08628"/>
    </source>
</evidence>
<dbReference type="InterPro" id="IPR036305">
    <property type="entry name" value="RGS_sf"/>
</dbReference>
<dbReference type="Gene3D" id="1.10.167.10">
    <property type="entry name" value="Regulator of G-protein Signalling 4, domain 2"/>
    <property type="match status" value="1"/>
</dbReference>
<dbReference type="Proteomes" id="UP001142055">
    <property type="component" value="Chromosome 4"/>
</dbReference>
<keyword evidence="4" id="KW-1185">Reference proteome</keyword>
<comment type="caution">
    <text evidence="3">The sequence shown here is derived from an EMBL/GenBank/DDBJ whole genome shotgun (WGS) entry which is preliminary data.</text>
</comment>
<evidence type="ECO:0000313" key="3">
    <source>
        <dbReference type="EMBL" id="KAJ6215735.1"/>
    </source>
</evidence>
<dbReference type="GO" id="GO:0035091">
    <property type="term" value="F:phosphatidylinositol binding"/>
    <property type="evidence" value="ECO:0007669"/>
    <property type="project" value="TreeGrafter"/>
</dbReference>
<dbReference type="AlphaFoldDB" id="A0A9Q0M1B4"/>
<dbReference type="PANTHER" id="PTHR22775">
    <property type="entry name" value="SORTING NEXIN"/>
    <property type="match status" value="1"/>
</dbReference>
<dbReference type="OMA" id="SIMANEY"/>
<dbReference type="SUPFAM" id="SSF48097">
    <property type="entry name" value="Regulator of G-protein signaling, RGS"/>
    <property type="match status" value="1"/>
</dbReference>
<evidence type="ECO:0000313" key="4">
    <source>
        <dbReference type="Proteomes" id="UP001142055"/>
    </source>
</evidence>
<reference evidence="3" key="1">
    <citation type="submission" date="2022-12" db="EMBL/GenBank/DDBJ databases">
        <title>Genome assemblies of Blomia tropicalis.</title>
        <authorList>
            <person name="Cui Y."/>
        </authorList>
    </citation>
    <scope>NUCLEOTIDE SEQUENCE</scope>
    <source>
        <tissue evidence="3">Adult mites</tissue>
    </source>
</reference>
<sequence length="1248" mass="144611">MTFSESFGSSPLGSSRTLKLLLTDLLSTSIRLLINLITDPVFVDMQLIKMVERKADLNIKHDSQQLDHMNRESISPNNELSIIDLKQCLAEHNFNRLMEILDQCDDIDQLKTIRLNIIGEILDAAVIEYLMKQQQQQSRPDVDENGSNSSRTTSASLPSSSSTSTIFQQIRSFTNPSMEHNNKIRSKWNDLKNGSASFNAKIVGTTKYRSLKAKDIRRLISKLRYAKTICEQKISIQRRHDASLLIVTSPTGTPNTVNQSRNSSVDDWHYSFDLSFNSDLVGSFGANEIPQQQQLRKKNIFKFESIMANEYGRTYFKRFLTQSLFNHGEQRTSRNKFRKDILISECCSYLVDVWQMTQSIFEMYLKSDDQHCNGIDLHTRCYLLAARTISDSRFYYTFSSRFLQLPIELLRSLESFLLGDLNINSVMAHCNIEQLVPKWMMNTTEPFDENCTQSQTESQCLSSIYYVDYLDMFHQLERIIYKCLCDQFYPQFLISNEYDQMLTNYSLINTERRLYTTQWYEDDERRRRQQGRRTFDSTRPIQRIIIHNETIDIVKNRTMLLNCLHFPLFYLLSTITIVQCRLALKIHLKRTITNHHANNGQHQQHQTMVPLFVDLIQLLNHDIIYYHDAYASLHSILTAAYCWLRSDFNCTVCDLRFGTERLDGTPSTSSSSSSIEMVTFRLNVDAQTIGLNQHSSSIRSELCSTFATKWTIANCSLQTIFSNYRYGMMDNLRMMTYLTRYNIVHFVHCLGDCMESTIKRSHDGTNNRLSYWNKLIKHLAQDQLAIKKAIRNEKRQQMKKIKSGIQPERVPETPLSFRRLLDQERRQQQQQQDIVDGSIETNESIGDQNQPIYPQSSESIRSIERLLNQFFTHLCSDRELMKTNGILAMIQYAQPRSISQGSCVRCLLYQLLMDNGDGNDLNRFVHETIINSMVNGNCIELDSLLFNRTVDSNQIMEIGRSTTNLLESAFNLPSMFLSSNTGSSSNHSNTNHCGLPRLDDTDVKSAEKLTYLHARSLLNDQSSIEMLDHSLSSLRYFARFCSQCSERMDSHSRFTSSEWTALECDSSIYSFDDDDDDPFDRTSQPNQLIGGIEESNILEPSFQLLVEVFELKGSNMIRTFRRTLMFAFRLIFGPQLFSRQFKMSLDSMMNESNVLHVINHIDHQLDGWIERKTSSTASHEPELDTNLERIQLVSKQLIFASMPTFVNHLFGNDNMVTGLNKTFDLIQYESLNRQLIYVCFNGFVVFYL</sequence>
<organism evidence="3 4">
    <name type="scientific">Blomia tropicalis</name>
    <name type="common">Mite</name>
    <dbReference type="NCBI Taxonomy" id="40697"/>
    <lineage>
        <taxon>Eukaryota</taxon>
        <taxon>Metazoa</taxon>
        <taxon>Ecdysozoa</taxon>
        <taxon>Arthropoda</taxon>
        <taxon>Chelicerata</taxon>
        <taxon>Arachnida</taxon>
        <taxon>Acari</taxon>
        <taxon>Acariformes</taxon>
        <taxon>Sarcoptiformes</taxon>
        <taxon>Astigmata</taxon>
        <taxon>Glycyphagoidea</taxon>
        <taxon>Echimyopodidae</taxon>
        <taxon>Blomia</taxon>
    </lineage>
</organism>
<dbReference type="InterPro" id="IPR013937">
    <property type="entry name" value="Sorting_nexin_C"/>
</dbReference>
<gene>
    <name evidence="3" type="ORF">RDWZM_010235</name>
</gene>
<evidence type="ECO:0000256" key="1">
    <source>
        <dbReference type="SAM" id="MobiDB-lite"/>
    </source>
</evidence>
<feature type="domain" description="Sorting nexin C-terminal" evidence="2">
    <location>
        <begin position="1127"/>
        <end position="1229"/>
    </location>
</feature>
<dbReference type="EMBL" id="JAPWDV010000004">
    <property type="protein sequence ID" value="KAJ6215735.1"/>
    <property type="molecule type" value="Genomic_DNA"/>
</dbReference>
<protein>
    <recommendedName>
        <fullName evidence="2">Sorting nexin C-terminal domain-containing protein</fullName>
    </recommendedName>
</protein>
<feature type="compositionally biased region" description="Low complexity" evidence="1">
    <location>
        <begin position="147"/>
        <end position="164"/>
    </location>
</feature>
<accession>A0A9Q0M1B4</accession>
<feature type="region of interest" description="Disordered" evidence="1">
    <location>
        <begin position="136"/>
        <end position="164"/>
    </location>
</feature>
<dbReference type="PANTHER" id="PTHR22775:SF48">
    <property type="entry name" value="SORTING NEXIN-25"/>
    <property type="match status" value="1"/>
</dbReference>
<proteinExistence type="predicted"/>
<name>A0A9Q0M1B4_BLOTA</name>